<feature type="compositionally biased region" description="Polar residues" evidence="1">
    <location>
        <begin position="223"/>
        <end position="234"/>
    </location>
</feature>
<name>A0AAW0BSN3_9AGAR</name>
<organism evidence="2 3">
    <name type="scientific">Favolaschia claudopus</name>
    <dbReference type="NCBI Taxonomy" id="2862362"/>
    <lineage>
        <taxon>Eukaryota</taxon>
        <taxon>Fungi</taxon>
        <taxon>Dikarya</taxon>
        <taxon>Basidiomycota</taxon>
        <taxon>Agaricomycotina</taxon>
        <taxon>Agaricomycetes</taxon>
        <taxon>Agaricomycetidae</taxon>
        <taxon>Agaricales</taxon>
        <taxon>Marasmiineae</taxon>
        <taxon>Mycenaceae</taxon>
        <taxon>Favolaschia</taxon>
    </lineage>
</organism>
<gene>
    <name evidence="2" type="ORF">R3P38DRAFT_2775761</name>
</gene>
<dbReference type="EMBL" id="JAWWNJ010000027">
    <property type="protein sequence ID" value="KAK7029181.1"/>
    <property type="molecule type" value="Genomic_DNA"/>
</dbReference>
<sequence length="260" mass="28762">MYSPIAYKQIPKSPEVQIEKGEEENRKSRPILPPKKYIEQLNKEARQAILDGKLSVQDSRYPNIRFSLWIIAASRWLVEMTEAQDHWKAAEEWVNKKRPALPAADAAAGYLSAASNIPTQVYEHMSGGRQFRAVPQALRELHVPQFALVSSSSFLRLLSRSPELINEGVMIKLSAADSELYTRVNGNLQNIVAAVKALGAGKKGGRGKEKQTAEGEKEDTDGQESTVSQSTLQRGSENTIFGGFSLFFDDLLVGLVKSSD</sequence>
<feature type="compositionally biased region" description="Basic and acidic residues" evidence="1">
    <location>
        <begin position="206"/>
        <end position="215"/>
    </location>
</feature>
<feature type="compositionally biased region" description="Basic and acidic residues" evidence="1">
    <location>
        <begin position="17"/>
        <end position="27"/>
    </location>
</feature>
<protein>
    <submittedName>
        <fullName evidence="2">Uncharacterized protein</fullName>
    </submittedName>
</protein>
<accession>A0AAW0BSN3</accession>
<keyword evidence="3" id="KW-1185">Reference proteome</keyword>
<dbReference type="AlphaFoldDB" id="A0AAW0BSN3"/>
<proteinExistence type="predicted"/>
<reference evidence="2 3" key="1">
    <citation type="journal article" date="2024" name="J Genomics">
        <title>Draft genome sequencing and assembly of Favolaschia claudopus CIRM-BRFM 2984 isolated from oak limbs.</title>
        <authorList>
            <person name="Navarro D."/>
            <person name="Drula E."/>
            <person name="Chaduli D."/>
            <person name="Cazenave R."/>
            <person name="Ahrendt S."/>
            <person name="Wang J."/>
            <person name="Lipzen A."/>
            <person name="Daum C."/>
            <person name="Barry K."/>
            <person name="Grigoriev I.V."/>
            <person name="Favel A."/>
            <person name="Rosso M.N."/>
            <person name="Martin F."/>
        </authorList>
    </citation>
    <scope>NUCLEOTIDE SEQUENCE [LARGE SCALE GENOMIC DNA]</scope>
    <source>
        <strain evidence="2 3">CIRM-BRFM 2984</strain>
    </source>
</reference>
<evidence type="ECO:0000313" key="2">
    <source>
        <dbReference type="EMBL" id="KAK7029181.1"/>
    </source>
</evidence>
<feature type="region of interest" description="Disordered" evidence="1">
    <location>
        <begin position="201"/>
        <end position="234"/>
    </location>
</feature>
<evidence type="ECO:0000256" key="1">
    <source>
        <dbReference type="SAM" id="MobiDB-lite"/>
    </source>
</evidence>
<feature type="region of interest" description="Disordered" evidence="1">
    <location>
        <begin position="13"/>
        <end position="32"/>
    </location>
</feature>
<evidence type="ECO:0000313" key="3">
    <source>
        <dbReference type="Proteomes" id="UP001362999"/>
    </source>
</evidence>
<comment type="caution">
    <text evidence="2">The sequence shown here is derived from an EMBL/GenBank/DDBJ whole genome shotgun (WGS) entry which is preliminary data.</text>
</comment>
<dbReference type="Proteomes" id="UP001362999">
    <property type="component" value="Unassembled WGS sequence"/>
</dbReference>